<protein>
    <submittedName>
        <fullName evidence="1">Uncharacterized protein</fullName>
    </submittedName>
</protein>
<reference evidence="2" key="1">
    <citation type="journal article" date="2013" name="Nat. Genet.">
        <title>The duck genome and transcriptome provide insight into an avian influenza virus reservoir species.</title>
        <authorList>
            <person name="Huang Y."/>
            <person name="Li Y."/>
            <person name="Burt D.W."/>
            <person name="Chen H."/>
            <person name="Zhang Y."/>
            <person name="Qian W."/>
            <person name="Kim H."/>
            <person name="Gan S."/>
            <person name="Zhao Y."/>
            <person name="Li J."/>
            <person name="Yi K."/>
            <person name="Feng H."/>
            <person name="Zhu P."/>
            <person name="Li B."/>
            <person name="Liu Q."/>
            <person name="Fairley S."/>
            <person name="Magor K.E."/>
            <person name="Du Z."/>
            <person name="Hu X."/>
            <person name="Goodman L."/>
            <person name="Tafer H."/>
            <person name="Vignal A."/>
            <person name="Lee T."/>
            <person name="Kim K.W."/>
            <person name="Sheng Z."/>
            <person name="An Y."/>
            <person name="Searle S."/>
            <person name="Herrero J."/>
            <person name="Groenen M.A."/>
            <person name="Crooijmans R.P."/>
            <person name="Faraut T."/>
            <person name="Cai Q."/>
            <person name="Webster R.G."/>
            <person name="Aldridge J.R."/>
            <person name="Warren W.C."/>
            <person name="Bartschat S."/>
            <person name="Kehr S."/>
            <person name="Marz M."/>
            <person name="Stadler P.F."/>
            <person name="Smith J."/>
            <person name="Kraus R.H."/>
            <person name="Zhao Y."/>
            <person name="Ren L."/>
            <person name="Fei J."/>
            <person name="Morisson M."/>
            <person name="Kaiser P."/>
            <person name="Griffin D.K."/>
            <person name="Rao M."/>
            <person name="Pitel F."/>
            <person name="Wang J."/>
            <person name="Li N."/>
        </authorList>
    </citation>
    <scope>NUCLEOTIDE SEQUENCE [LARGE SCALE GENOMIC DNA]</scope>
</reference>
<name>R0K694_ANAPL</name>
<accession>R0K694</accession>
<evidence type="ECO:0000313" key="1">
    <source>
        <dbReference type="EMBL" id="EOB05272.1"/>
    </source>
</evidence>
<evidence type="ECO:0000313" key="2">
    <source>
        <dbReference type="Proteomes" id="UP000296049"/>
    </source>
</evidence>
<dbReference type="AlphaFoldDB" id="R0K694"/>
<dbReference type="EMBL" id="KB742702">
    <property type="protein sequence ID" value="EOB05272.1"/>
    <property type="molecule type" value="Genomic_DNA"/>
</dbReference>
<proteinExistence type="predicted"/>
<gene>
    <name evidence="1" type="ORF">Anapl_11589</name>
</gene>
<sequence>MHQPVQQHHRPGQGARHATCRQLLQSTLTTVEEHKKQKSDEAALAERKSGMHIRTRTHLASEWLASELPAERCSQVLGVRGPLVIPPLFLVTAQARRCRVQTVRFQTESCLQCVQHPSELLCNSSRPLHTKLSFAKTISRTDCWEDQKQSVQHVAGNSSSLFVYLLIKKEVGRNHSVRLLTQFRQQHQSHTFPPPLLIYDGFSSVTPCLPVSESCEEPSALKWVLKRREGTGRYVFPVIACKGRGLLSQTSEALRWGRPSESPDVVKALTSKFQMSSEAEHQQEDPPSLF</sequence>
<dbReference type="Proteomes" id="UP000296049">
    <property type="component" value="Unassembled WGS sequence"/>
</dbReference>
<keyword evidence="2" id="KW-1185">Reference proteome</keyword>
<organism evidence="1 2">
    <name type="scientific">Anas platyrhynchos</name>
    <name type="common">Mallard</name>
    <name type="synonym">Anas boschas</name>
    <dbReference type="NCBI Taxonomy" id="8839"/>
    <lineage>
        <taxon>Eukaryota</taxon>
        <taxon>Metazoa</taxon>
        <taxon>Chordata</taxon>
        <taxon>Craniata</taxon>
        <taxon>Vertebrata</taxon>
        <taxon>Euteleostomi</taxon>
        <taxon>Archelosauria</taxon>
        <taxon>Archosauria</taxon>
        <taxon>Dinosauria</taxon>
        <taxon>Saurischia</taxon>
        <taxon>Theropoda</taxon>
        <taxon>Coelurosauria</taxon>
        <taxon>Aves</taxon>
        <taxon>Neognathae</taxon>
        <taxon>Galloanserae</taxon>
        <taxon>Anseriformes</taxon>
        <taxon>Anatidae</taxon>
        <taxon>Anatinae</taxon>
        <taxon>Anas</taxon>
    </lineage>
</organism>